<dbReference type="PANTHER" id="PTHR35116">
    <property type="entry name" value="HELICASE PROTEIN MOM1"/>
    <property type="match status" value="1"/>
</dbReference>
<dbReference type="Proteomes" id="UP000596661">
    <property type="component" value="Chromosome 6"/>
</dbReference>
<dbReference type="SUPFAM" id="SSF57903">
    <property type="entry name" value="FYVE/PHD zinc finger"/>
    <property type="match status" value="1"/>
</dbReference>
<evidence type="ECO:0000313" key="12">
    <source>
        <dbReference type="Proteomes" id="UP000596661"/>
    </source>
</evidence>
<feature type="domain" description="Helicase C-terminal" evidence="10">
    <location>
        <begin position="855"/>
        <end position="1016"/>
    </location>
</feature>
<keyword evidence="2" id="KW-0677">Repeat</keyword>
<dbReference type="Pfam" id="PF00176">
    <property type="entry name" value="SNF2-rel_dom"/>
    <property type="match status" value="1"/>
</dbReference>
<dbReference type="SUPFAM" id="SSF54160">
    <property type="entry name" value="Chromo domain-like"/>
    <property type="match status" value="2"/>
</dbReference>
<dbReference type="InterPro" id="IPR027417">
    <property type="entry name" value="P-loop_NTPase"/>
</dbReference>
<dbReference type="GO" id="GO:0008270">
    <property type="term" value="F:zinc ion binding"/>
    <property type="evidence" value="ECO:0007669"/>
    <property type="project" value="UniProtKB-KW"/>
</dbReference>
<dbReference type="InterPro" id="IPR016197">
    <property type="entry name" value="Chromo-like_dom_sf"/>
</dbReference>
<name>A0A803PWS4_CANSA</name>
<evidence type="ECO:0000256" key="3">
    <source>
        <dbReference type="ARBA" id="ARBA00022771"/>
    </source>
</evidence>
<dbReference type="Gene3D" id="2.40.50.40">
    <property type="match status" value="2"/>
</dbReference>
<reference evidence="11" key="1">
    <citation type="submission" date="2018-11" db="EMBL/GenBank/DDBJ databases">
        <authorList>
            <person name="Grassa J C."/>
        </authorList>
    </citation>
    <scope>NUCLEOTIDE SEQUENCE [LARGE SCALE GENOMIC DNA]</scope>
</reference>
<feature type="compositionally biased region" description="Polar residues" evidence="7">
    <location>
        <begin position="2128"/>
        <end position="2147"/>
    </location>
</feature>
<dbReference type="EnsemblPlants" id="evm.model.06.2025">
    <property type="protein sequence ID" value="cds.evm.model.06.2025"/>
    <property type="gene ID" value="evm.TU.06.2025"/>
</dbReference>
<evidence type="ECO:0000259" key="9">
    <source>
        <dbReference type="PROSITE" id="PS50016"/>
    </source>
</evidence>
<keyword evidence="12" id="KW-1185">Reference proteome</keyword>
<dbReference type="InterPro" id="IPR013083">
    <property type="entry name" value="Znf_RING/FYVE/PHD"/>
</dbReference>
<feature type="region of interest" description="Disordered" evidence="7">
    <location>
        <begin position="225"/>
        <end position="266"/>
    </location>
</feature>
<dbReference type="PANTHER" id="PTHR35116:SF2">
    <property type="entry name" value="ATP-DEPENDENT HELICASE FAMILY PROTEIN-RELATED"/>
    <property type="match status" value="1"/>
</dbReference>
<feature type="domain" description="PHD-type" evidence="9">
    <location>
        <begin position="329"/>
        <end position="378"/>
    </location>
</feature>
<feature type="compositionally biased region" description="Acidic residues" evidence="7">
    <location>
        <begin position="118"/>
        <end position="127"/>
    </location>
</feature>
<dbReference type="InterPro" id="IPR039322">
    <property type="entry name" value="MOM1"/>
</dbReference>
<keyword evidence="1" id="KW-0479">Metal-binding</keyword>
<feature type="compositionally biased region" description="Polar residues" evidence="7">
    <location>
        <begin position="2222"/>
        <end position="2232"/>
    </location>
</feature>
<feature type="region of interest" description="Disordered" evidence="7">
    <location>
        <begin position="144"/>
        <end position="185"/>
    </location>
</feature>
<dbReference type="Gramene" id="evm.model.06.2025">
    <property type="protein sequence ID" value="cds.evm.model.06.2025"/>
    <property type="gene ID" value="evm.TU.06.2025"/>
</dbReference>
<evidence type="ECO:0000256" key="7">
    <source>
        <dbReference type="SAM" id="MobiDB-lite"/>
    </source>
</evidence>
<dbReference type="PROSITE" id="PS01359">
    <property type="entry name" value="ZF_PHD_1"/>
    <property type="match status" value="1"/>
</dbReference>
<feature type="region of interest" description="Disordered" evidence="7">
    <location>
        <begin position="2028"/>
        <end position="2150"/>
    </location>
</feature>
<dbReference type="InterPro" id="IPR000953">
    <property type="entry name" value="Chromo/chromo_shadow_dom"/>
</dbReference>
<dbReference type="PROSITE" id="PS51194">
    <property type="entry name" value="HELICASE_CTER"/>
    <property type="match status" value="1"/>
</dbReference>
<evidence type="ECO:0000313" key="11">
    <source>
        <dbReference type="EnsemblPlants" id="cds.evm.model.06.2025"/>
    </source>
</evidence>
<feature type="compositionally biased region" description="Basic and acidic residues" evidence="7">
    <location>
        <begin position="23"/>
        <end position="55"/>
    </location>
</feature>
<evidence type="ECO:0000256" key="4">
    <source>
        <dbReference type="ARBA" id="ARBA00022833"/>
    </source>
</evidence>
<dbReference type="SUPFAM" id="SSF52540">
    <property type="entry name" value="P-loop containing nucleoside triphosphate hydrolases"/>
    <property type="match status" value="1"/>
</dbReference>
<feature type="region of interest" description="Disordered" evidence="7">
    <location>
        <begin position="2222"/>
        <end position="2244"/>
    </location>
</feature>
<dbReference type="Gene3D" id="3.40.50.300">
    <property type="entry name" value="P-loop containing nucleotide triphosphate hydrolases"/>
    <property type="match status" value="1"/>
</dbReference>
<dbReference type="InterPro" id="IPR019787">
    <property type="entry name" value="Znf_PHD-finger"/>
</dbReference>
<dbReference type="Gene3D" id="6.10.250.1310">
    <property type="match status" value="1"/>
</dbReference>
<feature type="compositionally biased region" description="Basic and acidic residues" evidence="7">
    <location>
        <begin position="1"/>
        <end position="15"/>
    </location>
</feature>
<feature type="compositionally biased region" description="Low complexity" evidence="7">
    <location>
        <begin position="70"/>
        <end position="88"/>
    </location>
</feature>
<evidence type="ECO:0000259" key="10">
    <source>
        <dbReference type="PROSITE" id="PS51194"/>
    </source>
</evidence>
<feature type="domain" description="Chromo" evidence="8">
    <location>
        <begin position="462"/>
        <end position="533"/>
    </location>
</feature>
<dbReference type="InterPro" id="IPR011011">
    <property type="entry name" value="Znf_FYVE_PHD"/>
</dbReference>
<dbReference type="Gene3D" id="3.40.50.10810">
    <property type="entry name" value="Tandem AAA-ATPase domain"/>
    <property type="match status" value="1"/>
</dbReference>
<dbReference type="InterPro" id="IPR038718">
    <property type="entry name" value="SNF2-like_sf"/>
</dbReference>
<dbReference type="PROSITE" id="PS50016">
    <property type="entry name" value="ZF_PHD_2"/>
    <property type="match status" value="1"/>
</dbReference>
<feature type="coiled-coil region" evidence="6">
    <location>
        <begin position="1379"/>
        <end position="1410"/>
    </location>
</feature>
<dbReference type="EMBL" id="UZAU01000619">
    <property type="status" value="NOT_ANNOTATED_CDS"/>
    <property type="molecule type" value="Genomic_DNA"/>
</dbReference>
<dbReference type="OMA" id="CRCERRM"/>
<protein>
    <submittedName>
        <fullName evidence="11">Uncharacterized protein</fullName>
    </submittedName>
</protein>
<feature type="region of interest" description="Disordered" evidence="7">
    <location>
        <begin position="1"/>
        <end position="128"/>
    </location>
</feature>
<organism evidence="11 12">
    <name type="scientific">Cannabis sativa</name>
    <name type="common">Hemp</name>
    <name type="synonym">Marijuana</name>
    <dbReference type="NCBI Taxonomy" id="3483"/>
    <lineage>
        <taxon>Eukaryota</taxon>
        <taxon>Viridiplantae</taxon>
        <taxon>Streptophyta</taxon>
        <taxon>Embryophyta</taxon>
        <taxon>Tracheophyta</taxon>
        <taxon>Spermatophyta</taxon>
        <taxon>Magnoliopsida</taxon>
        <taxon>eudicotyledons</taxon>
        <taxon>Gunneridae</taxon>
        <taxon>Pentapetalae</taxon>
        <taxon>rosids</taxon>
        <taxon>fabids</taxon>
        <taxon>Rosales</taxon>
        <taxon>Cannabaceae</taxon>
        <taxon>Cannabis</taxon>
    </lineage>
</organism>
<reference evidence="11" key="2">
    <citation type="submission" date="2021-03" db="UniProtKB">
        <authorList>
            <consortium name="EnsemblPlants"/>
        </authorList>
    </citation>
    <scope>IDENTIFICATION</scope>
</reference>
<dbReference type="Pfam" id="PF00271">
    <property type="entry name" value="Helicase_C"/>
    <property type="match status" value="1"/>
</dbReference>
<keyword evidence="4" id="KW-0862">Zinc</keyword>
<evidence type="ECO:0000256" key="1">
    <source>
        <dbReference type="ARBA" id="ARBA00022723"/>
    </source>
</evidence>
<keyword evidence="3 5" id="KW-0863">Zinc-finger</keyword>
<feature type="compositionally biased region" description="Basic and acidic residues" evidence="7">
    <location>
        <begin position="97"/>
        <end position="117"/>
    </location>
</feature>
<keyword evidence="6" id="KW-0175">Coiled coil</keyword>
<dbReference type="Pfam" id="PF25029">
    <property type="entry name" value="MOM1"/>
    <property type="match status" value="1"/>
</dbReference>
<sequence>MGNDARPSRKGKDDENTFGLRRSSREVSETKEAPSVRKSERLERRVPMISPEKKLTPTVSPLRRSDRGKSSASPSSVSKNAGISSSLKNLKKKSKKEKSVRELTEDLEAKEAEKGKEDEEIDIEEPDLECHRVKKKRKRLDAHAYMGAFKSPKAKKVKANKTMEDNNGGEEPSGSSMKPGEAEIGDGSGAFSIGEFNDIDATVEEDIDEPDPIELMESDHEIMSSPSKNNMLDENSNPAEKLDTYSTSPRVNLDSTGGRFSSDNVNRVNLDSTGGKFSSDSVNSNQEIAAAILTTDRGECEASTTTAENCENHMQQKESSGDLQTVGEQNTCFKCKVGGSLLCCHGKECKRSYHPTCLDPPMDGVILGVWYCLMCVMKKLDYGEHSVSEGVEAIFDDRVVEVLDVDASQEQRVFFVKYKGLAHFHNIWVPECKLLLDAPSLVEKFNRESQVWKPEWKVPHRLLQKRLLISPEGHHQNTFTKLDGHHEWLVKWCSLGYEQATWELDYTLLSNADGKALIKDYENRHSMLNGDSSSLEDKILESEKLLELLAGRSTQFRSSCQDYYNKLHEFWLKGQNAVVIDEQERILKVASLVQSFRPKPSRPFLIISTLAALHLWDDGVLWFVNAVVYSGDKDLRRSIRKLEFGEGGSLMFQVLITTMDIVLEELDVFRSIEWELIIIDECQCPTISSHFVEIKQLDTGRRLLLVSGQLKETIAEYRNLLSFIESPSDSQSKESLLISPSDNLGKLKEKFSKYVVYQSKLGSSRFNEYWVPAPITNVQLEVYCNTLISNSTILCSSPKNFIVDSVHDILMSCRKCFNHPYLGDRRVVEVVTKGFKKDTPPYYRAGVKACGKLQLLHMMLLEIQKRGLRVLILFPGADLGTASLGHILEDFLIHTFGKAFYERVDSDLKPSQKISAMNNFNKDCERFVFLLENRACNSSIKLCSVDIVIIFSSDLNPVNDVRALQKITLDLKREQVTTFRLYTPYTVEEKVLHLSKEGKPLDGKSPNINLSMSHMLLMWGAAHQFNTLDKFHGEGVTTSSTESLVKEPSLEDVMKNFSQIISSDRTDNESIIINVQQVGGIYCTESSLYGELQSEVMDKVQPHLFWTGVLEGKHPQWKFISYDLSQRTRKKVHYSDETSNNTGNESEEICKKRKKLSNSTVDPPSIELGSDGKSISSCKEGAFGTTTDNQQRKKTLDAQKSLHRSLKPEILKLCKLLKLSDQALGVAEEFLEYVMKYHCVNRESNTILQAFQISLCWTVTSLLKQKIDHKESLELARQHLNFECKKDEAECLYSMLRCLKNIFAYQIGKLKIADSPKAPMLTTTDTLDHSKVNGQLSVPSNVDRVKVGVQDCTGNMENFDKLLYELAEKDINKSIKNVKNMCQKNLEKLIQKLEIEKNETEQNFEEGKTRIQKNHKLKRAAALTCFEHNTSMREEQLKSVDNSLAKELEELRSKRDLCLKNLETKYLFNKIRLQEAESCWVKDLESWASDELLNKPPIKKAVTGSKCSLSDQVRVEDNPDNLPLLANLLNNRSQENLLHETAATDEVTCIHIDSLAASDSLPGSGSLEQNTTGPVSDAQVIVSADPSANMQNFVSIESSSREAHIANESTPIVPETASSIHGDKIVDTEVQISTKEQIARGVTLDVDHSGEKGTELCNVTSNGVAVINQEDRVDNACNQNSLSQEPSPENSCAQPAVTLADGIAASPNEVPLGECDLPPISCGTQLVDAQRADKQSTLEEVVQSGSEPIPPLSSTQSVPALQPVAQLVEENERRPGDEGLNSIQVSQAPVQPVENPQFSNQAVSYPMTSSSNTPVRNSGMHVPDLRNMSVSESYNHLAPPMPLPMMSWGGPPLNPDPLQVELERLCQEFDQTRKTYDDKKQHLKGDYEKEIAEINKKYETMNREVDTEFFVKNKNFDDLRNKLWLNKILAEAFRSKCEYRSIDRSGGPHQDVNAAVMQHLVQLQNSFPMQQNLQRPPFVPICSGAPIATAQNVQRPPFVATSSTAPYATMVQNVQRPASPAFILQNAQRPASPAFAPQNAQRPASPAFAPQNAQRPASPAFAPQNAQRPASPATAGQNAQRPASPATTVPNAQRSASPATVVPVSEPSGTTTVRASVPVPTVPARPPQINSVSYPAPNLQGSPQIRSTPPHLLRPSGPSLTSHPRGTQQQIRPTNIPASALNTVPNLQPQMPSSVNQSVRAASSQPVSLPTVPVSLPEVRQNTQQFNSTGTGRPTDVVCLSDDD</sequence>
<dbReference type="SMART" id="SM00298">
    <property type="entry name" value="CHROMO"/>
    <property type="match status" value="2"/>
</dbReference>
<accession>A0A803PWS4</accession>
<feature type="domain" description="Chromo" evidence="8">
    <location>
        <begin position="389"/>
        <end position="457"/>
    </location>
</feature>
<dbReference type="SMART" id="SM00249">
    <property type="entry name" value="PHD"/>
    <property type="match status" value="1"/>
</dbReference>
<dbReference type="InterPro" id="IPR001650">
    <property type="entry name" value="Helicase_C-like"/>
</dbReference>
<evidence type="ECO:0000256" key="6">
    <source>
        <dbReference type="SAM" id="Coils"/>
    </source>
</evidence>
<dbReference type="InterPro" id="IPR056882">
    <property type="entry name" value="MOM1_dom"/>
</dbReference>
<dbReference type="GO" id="GO:0005524">
    <property type="term" value="F:ATP binding"/>
    <property type="evidence" value="ECO:0007669"/>
    <property type="project" value="InterPro"/>
</dbReference>
<dbReference type="InterPro" id="IPR019786">
    <property type="entry name" value="Zinc_finger_PHD-type_CS"/>
</dbReference>
<proteinExistence type="predicted"/>
<dbReference type="InterPro" id="IPR001965">
    <property type="entry name" value="Znf_PHD"/>
</dbReference>
<dbReference type="PROSITE" id="PS50013">
    <property type="entry name" value="CHROMO_2"/>
    <property type="match status" value="2"/>
</dbReference>
<dbReference type="InterPro" id="IPR000330">
    <property type="entry name" value="SNF2_N"/>
</dbReference>
<evidence type="ECO:0000259" key="8">
    <source>
        <dbReference type="PROSITE" id="PS50013"/>
    </source>
</evidence>
<evidence type="ECO:0000256" key="2">
    <source>
        <dbReference type="ARBA" id="ARBA00022737"/>
    </source>
</evidence>
<dbReference type="GO" id="GO:0031507">
    <property type="term" value="P:heterochromatin formation"/>
    <property type="evidence" value="ECO:0007669"/>
    <property type="project" value="InterPro"/>
</dbReference>
<feature type="compositionally biased region" description="Polar residues" evidence="7">
    <location>
        <begin position="2064"/>
        <end position="2098"/>
    </location>
</feature>
<evidence type="ECO:0000256" key="5">
    <source>
        <dbReference type="PROSITE-ProRule" id="PRU00146"/>
    </source>
</evidence>
<dbReference type="Gene3D" id="3.30.40.10">
    <property type="entry name" value="Zinc/RING finger domain, C3HC4 (zinc finger)"/>
    <property type="match status" value="1"/>
</dbReference>
<feature type="region of interest" description="Disordered" evidence="7">
    <location>
        <begin position="1133"/>
        <end position="1174"/>
    </location>
</feature>